<dbReference type="InterPro" id="IPR002637">
    <property type="entry name" value="RdgB/HAM1"/>
</dbReference>
<dbReference type="EMBL" id="RXIL01000052">
    <property type="protein sequence ID" value="RZN70677.1"/>
    <property type="molecule type" value="Genomic_DNA"/>
</dbReference>
<evidence type="ECO:0000256" key="1">
    <source>
        <dbReference type="ARBA" id="ARBA00008023"/>
    </source>
</evidence>
<dbReference type="InterPro" id="IPR029001">
    <property type="entry name" value="ITPase-like_fam"/>
</dbReference>
<dbReference type="CDD" id="cd00515">
    <property type="entry name" value="HAM1"/>
    <property type="match status" value="1"/>
</dbReference>
<comment type="caution">
    <text evidence="4">The sequence shown here is derived from an EMBL/GenBank/DDBJ whole genome shotgun (WGS) entry which is preliminary data.</text>
</comment>
<dbReference type="Proteomes" id="UP000320766">
    <property type="component" value="Unassembled WGS sequence"/>
</dbReference>
<proteinExistence type="inferred from homology"/>
<evidence type="ECO:0000313" key="5">
    <source>
        <dbReference type="Proteomes" id="UP000320766"/>
    </source>
</evidence>
<dbReference type="AlphaFoldDB" id="A0A520KXL3"/>
<keyword evidence="2 3" id="KW-0378">Hydrolase</keyword>
<organism evidence="4 5">
    <name type="scientific">Candidatus Methanolliviera hydrocarbonicum</name>
    <dbReference type="NCBI Taxonomy" id="2491085"/>
    <lineage>
        <taxon>Archaea</taxon>
        <taxon>Methanobacteriati</taxon>
        <taxon>Methanobacteriota</taxon>
        <taxon>Candidatus Methanoliparia</taxon>
        <taxon>Candidatus Methanoliparales</taxon>
        <taxon>Candidatus Methanollivieraceae</taxon>
        <taxon>Candidatus Methanolliviera</taxon>
    </lineage>
</organism>
<accession>A0A520KXL3</accession>
<comment type="similarity">
    <text evidence="1 3">Belongs to the HAM1 NTPase family.</text>
</comment>
<dbReference type="NCBIfam" id="NF011396">
    <property type="entry name" value="PRK14821.1"/>
    <property type="match status" value="1"/>
</dbReference>
<dbReference type="GO" id="GO:0005737">
    <property type="term" value="C:cytoplasm"/>
    <property type="evidence" value="ECO:0007669"/>
    <property type="project" value="TreeGrafter"/>
</dbReference>
<name>A0A520KXL3_9EURY</name>
<protein>
    <submittedName>
        <fullName evidence="4">XTP/dITP diphosphatase</fullName>
    </submittedName>
</protein>
<sequence>MRFATSNEGKFEEVREILERRGFEIERFDVGYPEIQSFELEEVANYGIKYLWEKFGGDLFLEDSGIFIDSLNGFPGVFSAYAFKTIGNEGILRLLAGKSDREAYFKSVICFCDENGNSNLFSGVVGGRISEEEHGKYGFGFDPIFLYGEETFAEMSLEDKNKISHRRRALNDFVDWLEGR</sequence>
<dbReference type="PANTHER" id="PTHR11067:SF9">
    <property type="entry name" value="INOSINE TRIPHOSPHATE PYROPHOSPHATASE"/>
    <property type="match status" value="1"/>
</dbReference>
<dbReference type="PANTHER" id="PTHR11067">
    <property type="entry name" value="INOSINE TRIPHOSPHATE PYROPHOSPHATASE/HAM1 PROTEIN"/>
    <property type="match status" value="1"/>
</dbReference>
<evidence type="ECO:0000256" key="2">
    <source>
        <dbReference type="ARBA" id="ARBA00022801"/>
    </source>
</evidence>
<dbReference type="SUPFAM" id="SSF52972">
    <property type="entry name" value="ITPase-like"/>
    <property type="match status" value="1"/>
</dbReference>
<dbReference type="Gene3D" id="3.90.950.10">
    <property type="match status" value="1"/>
</dbReference>
<dbReference type="Pfam" id="PF01725">
    <property type="entry name" value="Ham1p_like"/>
    <property type="match status" value="1"/>
</dbReference>
<dbReference type="GO" id="GO:0047429">
    <property type="term" value="F:nucleoside triphosphate diphosphatase activity"/>
    <property type="evidence" value="ECO:0007669"/>
    <property type="project" value="InterPro"/>
</dbReference>
<reference evidence="4 5" key="1">
    <citation type="journal article" date="2019" name="Nat. Microbiol.">
        <title>Wide diversity of methane and short-chain alkane metabolisms in uncultured archaea.</title>
        <authorList>
            <person name="Borrel G."/>
            <person name="Adam P.S."/>
            <person name="McKay L.J."/>
            <person name="Chen L.X."/>
            <person name="Sierra-Garcia I.N."/>
            <person name="Sieber C.M."/>
            <person name="Letourneur Q."/>
            <person name="Ghozlane A."/>
            <person name="Andersen G.L."/>
            <person name="Li W.J."/>
            <person name="Hallam S.J."/>
            <person name="Muyzer G."/>
            <person name="de Oliveira V.M."/>
            <person name="Inskeep W.P."/>
            <person name="Banfield J.F."/>
            <person name="Gribaldo S."/>
        </authorList>
    </citation>
    <scope>NUCLEOTIDE SEQUENCE [LARGE SCALE GENOMIC DNA]</scope>
    <source>
        <strain evidence="4">NM1b</strain>
    </source>
</reference>
<evidence type="ECO:0000256" key="3">
    <source>
        <dbReference type="RuleBase" id="RU003781"/>
    </source>
</evidence>
<gene>
    <name evidence="4" type="ORF">EF807_02925</name>
</gene>
<dbReference type="GO" id="GO:0009143">
    <property type="term" value="P:nucleoside triphosphate catabolic process"/>
    <property type="evidence" value="ECO:0007669"/>
    <property type="project" value="InterPro"/>
</dbReference>
<dbReference type="NCBIfam" id="TIGR00042">
    <property type="entry name" value="RdgB/HAM1 family non-canonical purine NTP pyrophosphatase"/>
    <property type="match status" value="1"/>
</dbReference>
<evidence type="ECO:0000313" key="4">
    <source>
        <dbReference type="EMBL" id="RZN70677.1"/>
    </source>
</evidence>